<name>A0A0E0AAA4_9ORYZ</name>
<dbReference type="PANTHER" id="PTHR15907">
    <property type="entry name" value="DUF614 FAMILY PROTEIN-RELATED"/>
    <property type="match status" value="1"/>
</dbReference>
<dbReference type="AlphaFoldDB" id="A0A0E0AAA4"/>
<keyword evidence="2" id="KW-1185">Reference proteome</keyword>
<dbReference type="EnsemblPlants" id="OGLUM06G17730.1">
    <property type="protein sequence ID" value="OGLUM06G17730.1"/>
    <property type="gene ID" value="OGLUM06G17730"/>
</dbReference>
<dbReference type="Pfam" id="PF04749">
    <property type="entry name" value="PLAC8"/>
    <property type="match status" value="1"/>
</dbReference>
<protein>
    <recommendedName>
        <fullName evidence="3">Cadmium resistance protein</fullName>
    </recommendedName>
</protein>
<evidence type="ECO:0000313" key="2">
    <source>
        <dbReference type="Proteomes" id="UP000026961"/>
    </source>
</evidence>
<dbReference type="STRING" id="40148.A0A0E0AAA4"/>
<accession>A0A0E0AAA4</accession>
<reference evidence="1" key="1">
    <citation type="submission" date="2015-04" db="UniProtKB">
        <authorList>
            <consortium name="EnsemblPlants"/>
        </authorList>
    </citation>
    <scope>IDENTIFICATION</scope>
</reference>
<reference evidence="1" key="2">
    <citation type="submission" date="2018-05" db="EMBL/GenBank/DDBJ databases">
        <title>OgluRS3 (Oryza glumaepatula Reference Sequence Version 3).</title>
        <authorList>
            <person name="Zhang J."/>
            <person name="Kudrna D."/>
            <person name="Lee S."/>
            <person name="Talag J."/>
            <person name="Welchert J."/>
            <person name="Wing R.A."/>
        </authorList>
    </citation>
    <scope>NUCLEOTIDE SEQUENCE [LARGE SCALE GENOMIC DNA]</scope>
</reference>
<dbReference type="NCBIfam" id="TIGR01571">
    <property type="entry name" value="A_thal_Cys_rich"/>
    <property type="match status" value="1"/>
</dbReference>
<evidence type="ECO:0008006" key="3">
    <source>
        <dbReference type="Google" id="ProtNLM"/>
    </source>
</evidence>
<dbReference type="Proteomes" id="UP000026961">
    <property type="component" value="Chromosome 6"/>
</dbReference>
<organism evidence="1">
    <name type="scientific">Oryza glumipatula</name>
    <dbReference type="NCBI Taxonomy" id="40148"/>
    <lineage>
        <taxon>Eukaryota</taxon>
        <taxon>Viridiplantae</taxon>
        <taxon>Streptophyta</taxon>
        <taxon>Embryophyta</taxon>
        <taxon>Tracheophyta</taxon>
        <taxon>Spermatophyta</taxon>
        <taxon>Magnoliopsida</taxon>
        <taxon>Liliopsida</taxon>
        <taxon>Poales</taxon>
        <taxon>Poaceae</taxon>
        <taxon>BOP clade</taxon>
        <taxon>Oryzoideae</taxon>
        <taxon>Oryzeae</taxon>
        <taxon>Oryzinae</taxon>
        <taxon>Oryza</taxon>
    </lineage>
</organism>
<dbReference type="InterPro" id="IPR006461">
    <property type="entry name" value="PLAC_motif_containing"/>
</dbReference>
<dbReference type="eggNOG" id="ENOG502S7UD">
    <property type="taxonomic scope" value="Eukaryota"/>
</dbReference>
<dbReference type="HOGENOM" id="CLU_083147_1_2_1"/>
<proteinExistence type="predicted"/>
<sequence length="146" mass="16130">MAGDPPEAPVGQAWTTGLCDCCDDCNSCCLTFFCPCVAFGLIAETLDRGSISCAIAGITYCWMRPSTVLPGMHTMYSWSYRQKLRATFGMAPEPCADCCLQLFCDRCSLSQMYRELKNRGVNPANGWVVNSQKMTSAPIPLQDMRR</sequence>
<evidence type="ECO:0000313" key="1">
    <source>
        <dbReference type="EnsemblPlants" id="OGLUM06G17730.1"/>
    </source>
</evidence>
<dbReference type="Gramene" id="OGLUM06G17730.1">
    <property type="protein sequence ID" value="OGLUM06G17730.1"/>
    <property type="gene ID" value="OGLUM06G17730"/>
</dbReference>